<dbReference type="EMBL" id="JBHRTN010000007">
    <property type="protein sequence ID" value="MFC3124739.1"/>
    <property type="molecule type" value="Genomic_DNA"/>
</dbReference>
<evidence type="ECO:0000256" key="2">
    <source>
        <dbReference type="ARBA" id="ARBA00022857"/>
    </source>
</evidence>
<dbReference type="PROSITE" id="PS00798">
    <property type="entry name" value="ALDOKETO_REDUCTASE_1"/>
    <property type="match status" value="1"/>
</dbReference>
<gene>
    <name evidence="5" type="ORF">ACFOD4_06670</name>
</gene>
<dbReference type="InterPro" id="IPR018170">
    <property type="entry name" value="Aldo/ket_reductase_CS"/>
</dbReference>
<dbReference type="PIRSF" id="PIRSF000097">
    <property type="entry name" value="AKR"/>
    <property type="match status" value="1"/>
</dbReference>
<organism evidence="5 6">
    <name type="scientific">Teichococcus globiformis</name>
    <dbReference type="NCBI Taxonomy" id="2307229"/>
    <lineage>
        <taxon>Bacteria</taxon>
        <taxon>Pseudomonadati</taxon>
        <taxon>Pseudomonadota</taxon>
        <taxon>Alphaproteobacteria</taxon>
        <taxon>Acetobacterales</taxon>
        <taxon>Roseomonadaceae</taxon>
        <taxon>Roseomonas</taxon>
    </lineage>
</organism>
<evidence type="ECO:0000313" key="5">
    <source>
        <dbReference type="EMBL" id="MFC3124739.1"/>
    </source>
</evidence>
<dbReference type="InterPro" id="IPR036812">
    <property type="entry name" value="NAD(P)_OxRdtase_dom_sf"/>
</dbReference>
<dbReference type="PANTHER" id="PTHR43827:SF3">
    <property type="entry name" value="NADP-DEPENDENT OXIDOREDUCTASE DOMAIN-CONTAINING PROTEIN"/>
    <property type="match status" value="1"/>
</dbReference>
<keyword evidence="2" id="KW-0521">NADP</keyword>
<dbReference type="InterPro" id="IPR023210">
    <property type="entry name" value="NADP_OxRdtase_dom"/>
</dbReference>
<keyword evidence="3" id="KW-0560">Oxidoreductase</keyword>
<comment type="similarity">
    <text evidence="1">Belongs to the aldo/keto reductase family.</text>
</comment>
<dbReference type="PRINTS" id="PR00069">
    <property type="entry name" value="ALDKETRDTASE"/>
</dbReference>
<comment type="caution">
    <text evidence="5">The sequence shown here is derived from an EMBL/GenBank/DDBJ whole genome shotgun (WGS) entry which is preliminary data.</text>
</comment>
<evidence type="ECO:0000256" key="3">
    <source>
        <dbReference type="ARBA" id="ARBA00023002"/>
    </source>
</evidence>
<dbReference type="Proteomes" id="UP001595593">
    <property type="component" value="Unassembled WGS sequence"/>
</dbReference>
<feature type="domain" description="NADP-dependent oxidoreductase" evidence="4">
    <location>
        <begin position="16"/>
        <end position="259"/>
    </location>
</feature>
<evidence type="ECO:0000256" key="1">
    <source>
        <dbReference type="ARBA" id="ARBA00007905"/>
    </source>
</evidence>
<dbReference type="PANTHER" id="PTHR43827">
    <property type="entry name" value="2,5-DIKETO-D-GLUCONIC ACID REDUCTASE"/>
    <property type="match status" value="1"/>
</dbReference>
<evidence type="ECO:0000259" key="4">
    <source>
        <dbReference type="Pfam" id="PF00248"/>
    </source>
</evidence>
<name>A0ABV7FWI0_9PROT</name>
<sequence>MKIPVLETSRIAIPKLGLGTFKMTGAEGQAGVEGALALGYRHLDTAARYENEAEVGAAMAAAGLPREQIFLTSKVWWDSLEPEALRRSLDASLAKLRTSYLDLFLVHWPAPGMDLPGIIKTLGAAREAGLIRAWGVSNFTPSLMRQLEQMGAEPACLQVEYHALLSQKPLLDWCQPRDIALTAYSPLARGILAEQPVLRDIASSHGVSPLQVGLAWLLRQHGVVAIPKASRRESQQANLDAVQLMSRLTVEEIATIDRLPKDQRQVQPDFAPDWNS</sequence>
<protein>
    <submittedName>
        <fullName evidence="5">Aldo/keto reductase</fullName>
    </submittedName>
</protein>
<dbReference type="RefSeq" id="WP_379595151.1">
    <property type="nucleotide sequence ID" value="NZ_JBHRTN010000007.1"/>
</dbReference>
<reference evidence="6" key="1">
    <citation type="journal article" date="2019" name="Int. J. Syst. Evol. Microbiol.">
        <title>The Global Catalogue of Microorganisms (GCM) 10K type strain sequencing project: providing services to taxonomists for standard genome sequencing and annotation.</title>
        <authorList>
            <consortium name="The Broad Institute Genomics Platform"/>
            <consortium name="The Broad Institute Genome Sequencing Center for Infectious Disease"/>
            <person name="Wu L."/>
            <person name="Ma J."/>
        </authorList>
    </citation>
    <scope>NUCLEOTIDE SEQUENCE [LARGE SCALE GENOMIC DNA]</scope>
    <source>
        <strain evidence="6">KCTC 52094</strain>
    </source>
</reference>
<dbReference type="SUPFAM" id="SSF51430">
    <property type="entry name" value="NAD(P)-linked oxidoreductase"/>
    <property type="match status" value="1"/>
</dbReference>
<evidence type="ECO:0000313" key="6">
    <source>
        <dbReference type="Proteomes" id="UP001595593"/>
    </source>
</evidence>
<dbReference type="Pfam" id="PF00248">
    <property type="entry name" value="Aldo_ket_red"/>
    <property type="match status" value="1"/>
</dbReference>
<dbReference type="Gene3D" id="3.20.20.100">
    <property type="entry name" value="NADP-dependent oxidoreductase domain"/>
    <property type="match status" value="1"/>
</dbReference>
<dbReference type="InterPro" id="IPR020471">
    <property type="entry name" value="AKR"/>
</dbReference>
<accession>A0ABV7FWI0</accession>
<proteinExistence type="inferred from homology"/>
<keyword evidence="6" id="KW-1185">Reference proteome</keyword>